<reference evidence="1" key="2">
    <citation type="journal article" date="2015" name="Genome Announc.">
        <title>Draft Genome Sequence of Filamentous Marine Cyanobacterium Lyngbya confervoides Strain BDU141951.</title>
        <authorList>
            <person name="Chandrababunaidu M.M."/>
            <person name="Sen D."/>
            <person name="Tripathy S."/>
        </authorList>
    </citation>
    <scope>NUCLEOTIDE SEQUENCE</scope>
    <source>
        <strain evidence="1">BDU141951</strain>
    </source>
</reference>
<dbReference type="EMBL" id="JTHE02000003">
    <property type="protein sequence ID" value="NEV68856.1"/>
    <property type="molecule type" value="Genomic_DNA"/>
</dbReference>
<organism evidence="1">
    <name type="scientific">Lyngbya confervoides BDU141951</name>
    <dbReference type="NCBI Taxonomy" id="1574623"/>
    <lineage>
        <taxon>Bacteria</taxon>
        <taxon>Bacillati</taxon>
        <taxon>Cyanobacteriota</taxon>
        <taxon>Cyanophyceae</taxon>
        <taxon>Oscillatoriophycideae</taxon>
        <taxon>Oscillatoriales</taxon>
        <taxon>Microcoleaceae</taxon>
        <taxon>Lyngbya</taxon>
    </lineage>
</organism>
<gene>
    <name evidence="1" type="ORF">QQ91_017290</name>
</gene>
<dbReference type="AlphaFoldDB" id="A0A0C1Y8Q7"/>
<accession>A0A0C1Y8Q7</accession>
<protein>
    <submittedName>
        <fullName evidence="1">Uncharacterized protein</fullName>
    </submittedName>
</protein>
<reference evidence="1" key="1">
    <citation type="submission" date="2014-11" db="EMBL/GenBank/DDBJ databases">
        <authorList>
            <person name="Malar M.C."/>
            <person name="Sen D."/>
            <person name="Tripathy S."/>
        </authorList>
    </citation>
    <scope>NUCLEOTIDE SEQUENCE</scope>
    <source>
        <strain evidence="1">BDU141951</strain>
    </source>
</reference>
<reference evidence="1" key="3">
    <citation type="submission" date="2020-02" db="EMBL/GenBank/DDBJ databases">
        <authorList>
            <person name="Sarangi A.N."/>
            <person name="Ghosh S."/>
            <person name="Mukherjee M."/>
            <person name="Tripathy S."/>
        </authorList>
    </citation>
    <scope>NUCLEOTIDE SEQUENCE</scope>
    <source>
        <strain evidence="1">BDU141951</strain>
    </source>
</reference>
<comment type="caution">
    <text evidence="1">The sequence shown here is derived from an EMBL/GenBank/DDBJ whole genome shotgun (WGS) entry which is preliminary data.</text>
</comment>
<evidence type="ECO:0000313" key="1">
    <source>
        <dbReference type="EMBL" id="NEV68856.1"/>
    </source>
</evidence>
<name>A0A0C1Y8Q7_9CYAN</name>
<proteinExistence type="predicted"/>
<sequence>MNIEQLSIRTATRSAPHSICHTVEALMVQAASDGQITHEEETSIKAAMLRSGHITPEMCRLFRQMQERVWDGELTLEERN</sequence>